<accession>C5L3W0</accession>
<evidence type="ECO:0000256" key="6">
    <source>
        <dbReference type="ARBA" id="ARBA00022679"/>
    </source>
</evidence>
<dbReference type="OrthoDB" id="10258924at2759"/>
<keyword evidence="5" id="KW-0686">Riboflavin biosynthesis</keyword>
<dbReference type="Proteomes" id="UP000007800">
    <property type="component" value="Unassembled WGS sequence"/>
</dbReference>
<feature type="domain" description="Lumazine-binding" evidence="8">
    <location>
        <begin position="2"/>
        <end position="102"/>
    </location>
</feature>
<protein>
    <recommendedName>
        <fullName evidence="4">Riboflavin synthase</fullName>
        <ecNumber evidence="3">2.5.1.9</ecNumber>
    </recommendedName>
</protein>
<dbReference type="InterPro" id="IPR026017">
    <property type="entry name" value="Lumazine-bd_dom"/>
</dbReference>
<evidence type="ECO:0000256" key="3">
    <source>
        <dbReference type="ARBA" id="ARBA00012827"/>
    </source>
</evidence>
<dbReference type="AlphaFoldDB" id="C5L3W0"/>
<dbReference type="InterPro" id="IPR017938">
    <property type="entry name" value="Riboflavin_synthase-like_b-brl"/>
</dbReference>
<evidence type="ECO:0000256" key="1">
    <source>
        <dbReference type="ARBA" id="ARBA00002803"/>
    </source>
</evidence>
<comment type="pathway">
    <text evidence="2">Cofactor biosynthesis; riboflavin biosynthesis; riboflavin from 2-hydroxy-3-oxobutyl phosphate and 5-amino-6-(D-ribitylamino)uracil: step 2/2.</text>
</comment>
<evidence type="ECO:0000256" key="7">
    <source>
        <dbReference type="ARBA" id="ARBA00022737"/>
    </source>
</evidence>
<dbReference type="EMBL" id="GG678922">
    <property type="protein sequence ID" value="EER08689.1"/>
    <property type="molecule type" value="Genomic_DNA"/>
</dbReference>
<evidence type="ECO:0000313" key="9">
    <source>
        <dbReference type="EMBL" id="EER08689.1"/>
    </source>
</evidence>
<keyword evidence="10" id="KW-1185">Reference proteome</keyword>
<sequence length="247" mass="25853">MVFSGIVEGVGEVVGVRPMVKNKPSHGIIVEIRSRVACSDAYIGCSIAVEGVCLTVTEINTDVFTVGISPETLMKTTLGGLTPGSKVNIERALAADGRNSGHAVQGHVDGTGVIEEKWKDGESLRVRIRAFPEVLPSYIVSKGFIAIDGVSLTVCEVSPKNCTFTIMLVPHTQSMITLPHKPVGARVNLEVDCMAKYVTAAQGGGVVTGMQPLIVGTAFLAALVGGLCSIEFLSESLVAGSAEKNEL</sequence>
<keyword evidence="6" id="KW-0808">Transferase</keyword>
<reference evidence="9 10" key="1">
    <citation type="submission" date="2008-07" db="EMBL/GenBank/DDBJ databases">
        <authorList>
            <person name="El-Sayed N."/>
            <person name="Caler E."/>
            <person name="Inman J."/>
            <person name="Amedeo P."/>
            <person name="Hass B."/>
            <person name="Wortman J."/>
        </authorList>
    </citation>
    <scope>NUCLEOTIDE SEQUENCE [LARGE SCALE GENOMIC DNA]</scope>
    <source>
        <strain evidence="10">ATCC 50983 / TXsc</strain>
    </source>
</reference>
<dbReference type="InParanoid" id="C5L3W0"/>
<feature type="domain" description="Lumazine-binding" evidence="8">
    <location>
        <begin position="103"/>
        <end position="202"/>
    </location>
</feature>
<evidence type="ECO:0000256" key="5">
    <source>
        <dbReference type="ARBA" id="ARBA00022619"/>
    </source>
</evidence>
<dbReference type="GO" id="GO:0004746">
    <property type="term" value="F:riboflavin synthase activity"/>
    <property type="evidence" value="ECO:0007669"/>
    <property type="project" value="UniProtKB-EC"/>
</dbReference>
<dbReference type="EC" id="2.5.1.9" evidence="3"/>
<dbReference type="RefSeq" id="XP_002776873.1">
    <property type="nucleotide sequence ID" value="XM_002776827.1"/>
</dbReference>
<dbReference type="PANTHER" id="PTHR21098">
    <property type="entry name" value="RIBOFLAVIN SYNTHASE ALPHA CHAIN"/>
    <property type="match status" value="1"/>
</dbReference>
<dbReference type="PROSITE" id="PS51177">
    <property type="entry name" value="LUMAZINE_BIND"/>
    <property type="match status" value="2"/>
</dbReference>
<name>C5L3W0_PERM5</name>
<evidence type="ECO:0000259" key="8">
    <source>
        <dbReference type="PROSITE" id="PS51177"/>
    </source>
</evidence>
<dbReference type="FunFam" id="2.40.30.20:FF:000004">
    <property type="entry name" value="Riboflavin synthase, alpha subunit"/>
    <property type="match status" value="1"/>
</dbReference>
<dbReference type="PANTHER" id="PTHR21098:SF0">
    <property type="entry name" value="RIBOFLAVIN SYNTHASE"/>
    <property type="match status" value="1"/>
</dbReference>
<dbReference type="InterPro" id="IPR023366">
    <property type="entry name" value="ATP_synth_asu-like_sf"/>
</dbReference>
<comment type="function">
    <text evidence="1">Catalyzes the dismutation of two molecules of 6,7-dimethyl-8-ribityllumazine, resulting in the formation of riboflavin and 5-amino-6-(D-ribitylamino)uracil.</text>
</comment>
<dbReference type="GeneID" id="9042756"/>
<proteinExistence type="predicted"/>
<dbReference type="SUPFAM" id="SSF63380">
    <property type="entry name" value="Riboflavin synthase domain-like"/>
    <property type="match status" value="2"/>
</dbReference>
<evidence type="ECO:0000256" key="2">
    <source>
        <dbReference type="ARBA" id="ARBA00004887"/>
    </source>
</evidence>
<dbReference type="Pfam" id="PF00677">
    <property type="entry name" value="Lum_binding"/>
    <property type="match status" value="2"/>
</dbReference>
<evidence type="ECO:0000256" key="4">
    <source>
        <dbReference type="ARBA" id="ARBA00013950"/>
    </source>
</evidence>
<organism evidence="10">
    <name type="scientific">Perkinsus marinus (strain ATCC 50983 / TXsc)</name>
    <dbReference type="NCBI Taxonomy" id="423536"/>
    <lineage>
        <taxon>Eukaryota</taxon>
        <taxon>Sar</taxon>
        <taxon>Alveolata</taxon>
        <taxon>Perkinsozoa</taxon>
        <taxon>Perkinsea</taxon>
        <taxon>Perkinsida</taxon>
        <taxon>Perkinsidae</taxon>
        <taxon>Perkinsus</taxon>
    </lineage>
</organism>
<dbReference type="InterPro" id="IPR001783">
    <property type="entry name" value="Lumazine-bd"/>
</dbReference>
<gene>
    <name evidence="9" type="ORF">Pmar_PMAR017747</name>
</gene>
<evidence type="ECO:0000313" key="10">
    <source>
        <dbReference type="Proteomes" id="UP000007800"/>
    </source>
</evidence>
<keyword evidence="7" id="KW-0677">Repeat</keyword>
<dbReference type="NCBIfam" id="NF006767">
    <property type="entry name" value="PRK09289.1"/>
    <property type="match status" value="1"/>
</dbReference>
<dbReference type="OMA" id="HFVTGHV"/>
<dbReference type="NCBIfam" id="TIGR00187">
    <property type="entry name" value="ribE"/>
    <property type="match status" value="1"/>
</dbReference>
<dbReference type="Gene3D" id="2.40.30.20">
    <property type="match status" value="2"/>
</dbReference>
<dbReference type="GO" id="GO:0009231">
    <property type="term" value="P:riboflavin biosynthetic process"/>
    <property type="evidence" value="ECO:0007669"/>
    <property type="project" value="UniProtKB-KW"/>
</dbReference>
<dbReference type="CDD" id="cd00402">
    <property type="entry name" value="Riboflavin_synthase_like"/>
    <property type="match status" value="1"/>
</dbReference>